<gene>
    <name evidence="3" type="ORF">D8887_01725</name>
</gene>
<keyword evidence="2" id="KW-0812">Transmembrane</keyword>
<dbReference type="Gene3D" id="3.10.50.90">
    <property type="match status" value="4"/>
</dbReference>
<dbReference type="Proteomes" id="UP000269317">
    <property type="component" value="Unassembled WGS sequence"/>
</dbReference>
<feature type="transmembrane region" description="Helical" evidence="2">
    <location>
        <begin position="7"/>
        <end position="27"/>
    </location>
</feature>
<dbReference type="InterPro" id="IPR006270">
    <property type="entry name" value="Strep_his_triad_rpt"/>
</dbReference>
<dbReference type="EMBL" id="RJML01000001">
    <property type="protein sequence ID" value="RSI12380.1"/>
    <property type="molecule type" value="Genomic_DNA"/>
</dbReference>
<organism evidence="3 4">
    <name type="scientific">Streptococcus sanguinis</name>
    <dbReference type="NCBI Taxonomy" id="1305"/>
    <lineage>
        <taxon>Bacteria</taxon>
        <taxon>Bacillati</taxon>
        <taxon>Bacillota</taxon>
        <taxon>Bacilli</taxon>
        <taxon>Lactobacillales</taxon>
        <taxon>Streptococcaceae</taxon>
        <taxon>Streptococcus</taxon>
    </lineage>
</organism>
<evidence type="ECO:0008006" key="5">
    <source>
        <dbReference type="Google" id="ProtNLM"/>
    </source>
</evidence>
<dbReference type="Pfam" id="PF04270">
    <property type="entry name" value="Strep_his_triad"/>
    <property type="match status" value="5"/>
</dbReference>
<dbReference type="InterPro" id="IPR037228">
    <property type="entry name" value="PhtA_dom_sf"/>
</dbReference>
<evidence type="ECO:0000313" key="4">
    <source>
        <dbReference type="Proteomes" id="UP000269317"/>
    </source>
</evidence>
<evidence type="ECO:0000256" key="2">
    <source>
        <dbReference type="SAM" id="Phobius"/>
    </source>
</evidence>
<keyword evidence="2" id="KW-1133">Transmembrane helix</keyword>
<dbReference type="RefSeq" id="WP_125340370.1">
    <property type="nucleotide sequence ID" value="NZ_CP076614.1"/>
</dbReference>
<keyword evidence="2" id="KW-0472">Membrane</keyword>
<feature type="region of interest" description="Disordered" evidence="1">
    <location>
        <begin position="686"/>
        <end position="736"/>
    </location>
</feature>
<accession>A0A3R9HJV0</accession>
<feature type="compositionally biased region" description="Basic and acidic residues" evidence="1">
    <location>
        <begin position="702"/>
        <end position="720"/>
    </location>
</feature>
<reference evidence="3 4" key="1">
    <citation type="submission" date="2018-11" db="EMBL/GenBank/DDBJ databases">
        <title>Species Designations Belie Phenotypic and Genotypic Heterogeneity in Oral Streptococci.</title>
        <authorList>
            <person name="Velsko I."/>
        </authorList>
    </citation>
    <scope>NUCLEOTIDE SEQUENCE [LARGE SCALE GENOMIC DNA]</scope>
    <source>
        <strain evidence="3 4">KLC03</strain>
    </source>
</reference>
<proteinExistence type="predicted"/>
<comment type="caution">
    <text evidence="3">The sequence shown here is derived from an EMBL/GenBank/DDBJ whole genome shotgun (WGS) entry which is preliminary data.</text>
</comment>
<sequence>MEKNKKYLTGIVVIATVGLFAHQLGYYQANSSIKKSNRVSYIDGKQAVQKSEELTPDEVSKKEGINAEQIVIKITDQGYVTSHGDHYHYYNGKVPYDAIFSEDLLMKDPNYQLRTEDIVNEVKGGYVIKVNGQYYVYLKDIARADNIRSKEEINRQKQEHGHNVTKISNEVAAARAQGRYTTDDGYVFNASDIIEDTGDAYIVPHGDHFHYIPKSDLSPSELAAAQAYLSGRGKVASTVVSRSYNNGSSGWIQTQPTFTQISNNYQPSQGEDVKSLLQQLYNLPLSQRHVESDGLIFDPAQITSRTQNGVAVPHGNHYHFIPYTQMSALEEKLARTIPLISQPNKPMLGLTPYRPIPTPILTPSQPALKPILPPKLNLEHADSLDKDLIQQVVRKIADGYVLEDKGVSRYLLAKDLPKEIITAIENKLAKQKSISHVLQAKKESVEPKNQEFYDKVYGLLSQTHQQLLENKGRLSDFQALDDLVKRLNDETSDKVQLIDDLLAFLAPINHPERLGKANSQIEYTETEVRVAQLADKYTTSDGYIFDARDIISDEGDAYVTPHMGHSHWIGKDSLSAKEKAAAQTYTKEKGLLPPAPTDDSKANPSGESASAIYERVQGEKRIPLVRLPYNVEHTVAVKNGNLIIPHKDHYHNIKFAWFDDKTYRAPNGYTLEDLFATIKYYVEHPDERPQSSDGWGNASDHVLGKKDDKEDAVSPEKPQEEVEEETPTEPEVPQVETAKVEAKLQEAEDLLEKTTDPSLKSNATETLTGLRNNLNLGTMDNNNIMAEVEKLLTLLKSAVSTPATNTETTP</sequence>
<name>A0A3R9HJV0_STRSA</name>
<protein>
    <recommendedName>
        <fullName evidence="5">Pneumococcal histidine triad protein A</fullName>
    </recommendedName>
</protein>
<dbReference type="InterPro" id="IPR023832">
    <property type="entry name" value="His_triad_protein"/>
</dbReference>
<dbReference type="NCBIfam" id="TIGR01363">
    <property type="entry name" value="strep_his_triad"/>
    <property type="match status" value="2"/>
</dbReference>
<evidence type="ECO:0000256" key="1">
    <source>
        <dbReference type="SAM" id="MobiDB-lite"/>
    </source>
</evidence>
<feature type="region of interest" description="Disordered" evidence="1">
    <location>
        <begin position="587"/>
        <end position="607"/>
    </location>
</feature>
<dbReference type="AlphaFoldDB" id="A0A3R9HJV0"/>
<dbReference type="SUPFAM" id="SSF142887">
    <property type="entry name" value="PhtA domain-like"/>
    <property type="match status" value="3"/>
</dbReference>
<evidence type="ECO:0000313" key="3">
    <source>
        <dbReference type="EMBL" id="RSI12380.1"/>
    </source>
</evidence>